<feature type="transmembrane region" description="Helical" evidence="1">
    <location>
        <begin position="323"/>
        <end position="342"/>
    </location>
</feature>
<feature type="transmembrane region" description="Helical" evidence="1">
    <location>
        <begin position="445"/>
        <end position="464"/>
    </location>
</feature>
<feature type="transmembrane region" description="Helical" evidence="1">
    <location>
        <begin position="43"/>
        <end position="59"/>
    </location>
</feature>
<keyword evidence="1" id="KW-0472">Membrane</keyword>
<dbReference type="EMBL" id="CP022540">
    <property type="protein sequence ID" value="ASP23096.1"/>
    <property type="molecule type" value="Genomic_DNA"/>
</dbReference>
<dbReference type="AlphaFoldDB" id="A0A222EA89"/>
<dbReference type="KEGG" id="aht:ANTHELSMS3_04496"/>
<keyword evidence="1" id="KW-0812">Transmembrane</keyword>
<keyword evidence="3" id="KW-1185">Reference proteome</keyword>
<feature type="transmembrane region" description="Helical" evidence="1">
    <location>
        <begin position="134"/>
        <end position="157"/>
    </location>
</feature>
<feature type="transmembrane region" description="Helical" evidence="1">
    <location>
        <begin position="414"/>
        <end position="433"/>
    </location>
</feature>
<protein>
    <submittedName>
        <fullName evidence="2">Membrane protein</fullName>
    </submittedName>
</protein>
<feature type="transmembrane region" description="Helical" evidence="1">
    <location>
        <begin position="65"/>
        <end position="83"/>
    </location>
</feature>
<feature type="transmembrane region" description="Helical" evidence="1">
    <location>
        <begin position="259"/>
        <end position="279"/>
    </location>
</feature>
<evidence type="ECO:0000313" key="2">
    <source>
        <dbReference type="EMBL" id="ASP23096.1"/>
    </source>
</evidence>
<feature type="transmembrane region" description="Helical" evidence="1">
    <location>
        <begin position="387"/>
        <end position="408"/>
    </location>
</feature>
<keyword evidence="1" id="KW-1133">Transmembrane helix</keyword>
<name>A0A222EA89_9RHOB</name>
<feature type="transmembrane region" description="Helical" evidence="1">
    <location>
        <begin position="362"/>
        <end position="380"/>
    </location>
</feature>
<evidence type="ECO:0000313" key="3">
    <source>
        <dbReference type="Proteomes" id="UP000203589"/>
    </source>
</evidence>
<feature type="transmembrane region" description="Helical" evidence="1">
    <location>
        <begin position="95"/>
        <end position="114"/>
    </location>
</feature>
<feature type="transmembrane region" description="Helical" evidence="1">
    <location>
        <begin position="285"/>
        <end position="302"/>
    </location>
</feature>
<dbReference type="Proteomes" id="UP000203589">
    <property type="component" value="Chromosome"/>
</dbReference>
<accession>A0A222EA89</accession>
<evidence type="ECO:0000256" key="1">
    <source>
        <dbReference type="SAM" id="Phobius"/>
    </source>
</evidence>
<feature type="transmembrane region" description="Helical" evidence="1">
    <location>
        <begin position="184"/>
        <end position="205"/>
    </location>
</feature>
<feature type="transmembrane region" description="Helical" evidence="1">
    <location>
        <begin position="12"/>
        <end position="31"/>
    </location>
</feature>
<gene>
    <name evidence="2" type="ORF">ANTHELSMS3_04496</name>
</gene>
<proteinExistence type="predicted"/>
<reference evidence="2 3" key="1">
    <citation type="submission" date="2017-07" db="EMBL/GenBank/DDBJ databases">
        <title>Genome Sequence of Antarctobacter heliothermus Strain SMS3 Isolated from a culture of the Diatom Skeletonema marinoi.</title>
        <authorList>
            <person name="Topel M."/>
            <person name="Pinder M.I.M."/>
            <person name="Johansson O.N."/>
            <person name="Kourtchenko O."/>
            <person name="Godhe A."/>
            <person name="Clarke A.K."/>
        </authorList>
    </citation>
    <scope>NUCLEOTIDE SEQUENCE [LARGE SCALE GENOMIC DNA]</scope>
    <source>
        <strain evidence="2 3">SMS3</strain>
    </source>
</reference>
<organism evidence="2 3">
    <name type="scientific">Antarctobacter heliothermus</name>
    <dbReference type="NCBI Taxonomy" id="74033"/>
    <lineage>
        <taxon>Bacteria</taxon>
        <taxon>Pseudomonadati</taxon>
        <taxon>Pseudomonadota</taxon>
        <taxon>Alphaproteobacteria</taxon>
        <taxon>Rhodobacterales</taxon>
        <taxon>Roseobacteraceae</taxon>
        <taxon>Antarctobacter</taxon>
    </lineage>
</organism>
<sequence>MVRVMQTEGEKSARLSLVSLLLLSVAALELLARITGVRAVQDAAWIAMLLAVLLSIRRLTLREYYLVAASVVVSVLVVALLPNPTTVLIGALDQAVFLMSFILLLGLLQATAATSPSVADLGAFLTRQPPGRRYAALSGGTAFLAILFNIGVVSFLVPLIQRGIQRAAPGDPLNPIREQRQISALLRGFAWSVTWSPTAIAPLIVMDLIPGVDRVVWMGYAFPLFAVLMVAGWLEDHVRFRAFKPRGVLPVMVWPRTAALRFAATTIWFLLLVLCFVWLFDESIVFGVLAACPLMVIGWLVAQQGVAHLPARLRQMVGTDLTGSINVAVTLATSGYIGRAAAGLTPANAVAEALGLAAMPDWMMLALIPSFTALISLFALSPTMMAVFLGSFFAALPVLPADATLIAFSISCGWALSMTFSPFATLILIVSRASGIPISTLTWRWNLLFTTFAATLLFPVFFLLTGGH</sequence>
<feature type="transmembrane region" description="Helical" evidence="1">
    <location>
        <begin position="217"/>
        <end position="238"/>
    </location>
</feature>